<reference evidence="6 7" key="2">
    <citation type="submission" date="2019-08" db="EMBL/GenBank/DDBJ databases">
        <title>Jejuicoccus antrihumi gen. nov., sp. nov., a new member of the family Dermacoccaceae isolated from a cave.</title>
        <authorList>
            <person name="Schumann P."/>
            <person name="Kim I.S."/>
        </authorList>
    </citation>
    <scope>NUCLEOTIDE SEQUENCE [LARGE SCALE GENOMIC DNA]</scope>
    <source>
        <strain evidence="6 7">C5-26</strain>
    </source>
</reference>
<keyword evidence="7" id="KW-1185">Reference proteome</keyword>
<dbReference type="InterPro" id="IPR001647">
    <property type="entry name" value="HTH_TetR"/>
</dbReference>
<feature type="domain" description="HTH tetR-type" evidence="5">
    <location>
        <begin position="1"/>
        <end position="61"/>
    </location>
</feature>
<keyword evidence="1" id="KW-0805">Transcription regulation</keyword>
<dbReference type="Gene3D" id="1.10.357.10">
    <property type="entry name" value="Tetracycline Repressor, domain 2"/>
    <property type="match status" value="1"/>
</dbReference>
<accession>A0A563E071</accession>
<dbReference type="AlphaFoldDB" id="A0A563E071"/>
<dbReference type="EMBL" id="VCQV01000020">
    <property type="protein sequence ID" value="TWP35284.1"/>
    <property type="molecule type" value="Genomic_DNA"/>
</dbReference>
<protein>
    <submittedName>
        <fullName evidence="6">TetR/AcrR family transcriptional regulator</fullName>
    </submittedName>
</protein>
<reference evidence="6 7" key="1">
    <citation type="submission" date="2019-05" db="EMBL/GenBank/DDBJ databases">
        <authorList>
            <person name="Lee S.D."/>
        </authorList>
    </citation>
    <scope>NUCLEOTIDE SEQUENCE [LARGE SCALE GENOMIC DNA]</scope>
    <source>
        <strain evidence="6 7">C5-26</strain>
    </source>
</reference>
<organism evidence="6 7">
    <name type="scientific">Leekyejoonella antrihumi</name>
    <dbReference type="NCBI Taxonomy" id="1660198"/>
    <lineage>
        <taxon>Bacteria</taxon>
        <taxon>Bacillati</taxon>
        <taxon>Actinomycetota</taxon>
        <taxon>Actinomycetes</taxon>
        <taxon>Micrococcales</taxon>
        <taxon>Dermacoccaceae</taxon>
        <taxon>Leekyejoonella</taxon>
    </lineage>
</organism>
<dbReference type="InterPro" id="IPR050109">
    <property type="entry name" value="HTH-type_TetR-like_transc_reg"/>
</dbReference>
<evidence type="ECO:0000256" key="4">
    <source>
        <dbReference type="PROSITE-ProRule" id="PRU00335"/>
    </source>
</evidence>
<evidence type="ECO:0000256" key="1">
    <source>
        <dbReference type="ARBA" id="ARBA00023015"/>
    </source>
</evidence>
<keyword evidence="3" id="KW-0804">Transcription</keyword>
<dbReference type="Pfam" id="PF00440">
    <property type="entry name" value="TetR_N"/>
    <property type="match status" value="1"/>
</dbReference>
<dbReference type="Gene3D" id="1.10.10.60">
    <property type="entry name" value="Homeodomain-like"/>
    <property type="match status" value="1"/>
</dbReference>
<dbReference type="RefSeq" id="WP_146317572.1">
    <property type="nucleotide sequence ID" value="NZ_VCQV01000020.1"/>
</dbReference>
<dbReference type="Proteomes" id="UP000320244">
    <property type="component" value="Unassembled WGS sequence"/>
</dbReference>
<evidence type="ECO:0000256" key="2">
    <source>
        <dbReference type="ARBA" id="ARBA00023125"/>
    </source>
</evidence>
<evidence type="ECO:0000256" key="3">
    <source>
        <dbReference type="ARBA" id="ARBA00023163"/>
    </source>
</evidence>
<keyword evidence="2 4" id="KW-0238">DNA-binding</keyword>
<sequence length="183" mass="20184">MSRRDELLQQATDYALEHGLIGLSLRPMAAALGTSDRMLLYHFGSKDALVIAVIDESTRRSSEVLRDLPPAQTVRAGVLRLWEVHTDGQLDRCQHLYEQASASGLLGDEPYRSAVRQSNEIWAVALVDYLTACGATRTGARRVVPLLDAALMGFHLDYGIEADSADLRRGVRDLADAVHRLTE</sequence>
<dbReference type="PANTHER" id="PTHR30055:SF234">
    <property type="entry name" value="HTH-TYPE TRANSCRIPTIONAL REGULATOR BETI"/>
    <property type="match status" value="1"/>
</dbReference>
<gene>
    <name evidence="6" type="ORF">FGL98_14270</name>
</gene>
<dbReference type="GO" id="GO:0000976">
    <property type="term" value="F:transcription cis-regulatory region binding"/>
    <property type="evidence" value="ECO:0007669"/>
    <property type="project" value="TreeGrafter"/>
</dbReference>
<dbReference type="SUPFAM" id="SSF46689">
    <property type="entry name" value="Homeodomain-like"/>
    <property type="match status" value="1"/>
</dbReference>
<proteinExistence type="predicted"/>
<name>A0A563E071_9MICO</name>
<evidence type="ECO:0000259" key="5">
    <source>
        <dbReference type="PROSITE" id="PS50977"/>
    </source>
</evidence>
<dbReference type="OrthoDB" id="5177743at2"/>
<dbReference type="InterPro" id="IPR009057">
    <property type="entry name" value="Homeodomain-like_sf"/>
</dbReference>
<evidence type="ECO:0000313" key="7">
    <source>
        <dbReference type="Proteomes" id="UP000320244"/>
    </source>
</evidence>
<dbReference type="PROSITE" id="PS50977">
    <property type="entry name" value="HTH_TETR_2"/>
    <property type="match status" value="1"/>
</dbReference>
<evidence type="ECO:0000313" key="6">
    <source>
        <dbReference type="EMBL" id="TWP35284.1"/>
    </source>
</evidence>
<comment type="caution">
    <text evidence="6">The sequence shown here is derived from an EMBL/GenBank/DDBJ whole genome shotgun (WGS) entry which is preliminary data.</text>
</comment>
<dbReference type="GO" id="GO:0003700">
    <property type="term" value="F:DNA-binding transcription factor activity"/>
    <property type="evidence" value="ECO:0007669"/>
    <property type="project" value="TreeGrafter"/>
</dbReference>
<dbReference type="PANTHER" id="PTHR30055">
    <property type="entry name" value="HTH-TYPE TRANSCRIPTIONAL REGULATOR RUTR"/>
    <property type="match status" value="1"/>
</dbReference>
<feature type="DNA-binding region" description="H-T-H motif" evidence="4">
    <location>
        <begin position="24"/>
        <end position="43"/>
    </location>
</feature>